<dbReference type="Gene3D" id="3.40.50.1820">
    <property type="entry name" value="alpha/beta hydrolase"/>
    <property type="match status" value="1"/>
</dbReference>
<dbReference type="Proteomes" id="UP001552479">
    <property type="component" value="Unassembled WGS sequence"/>
</dbReference>
<reference evidence="1 2" key="1">
    <citation type="submission" date="2024-06" db="EMBL/GenBank/DDBJ databases">
        <title>The Natural Products Discovery Center: Release of the First 8490 Sequenced Strains for Exploring Actinobacteria Biosynthetic Diversity.</title>
        <authorList>
            <person name="Kalkreuter E."/>
            <person name="Kautsar S.A."/>
            <person name="Yang D."/>
            <person name="Bader C.D."/>
            <person name="Teijaro C.N."/>
            <person name="Fluegel L."/>
            <person name="Davis C.M."/>
            <person name="Simpson J.R."/>
            <person name="Lauterbach L."/>
            <person name="Steele A.D."/>
            <person name="Gui C."/>
            <person name="Meng S."/>
            <person name="Li G."/>
            <person name="Viehrig K."/>
            <person name="Ye F."/>
            <person name="Su P."/>
            <person name="Kiefer A.F."/>
            <person name="Nichols A."/>
            <person name="Cepeda A.J."/>
            <person name="Yan W."/>
            <person name="Fan B."/>
            <person name="Jiang Y."/>
            <person name="Adhikari A."/>
            <person name="Zheng C.-J."/>
            <person name="Schuster L."/>
            <person name="Cowan T.M."/>
            <person name="Smanski M.J."/>
            <person name="Chevrette M.G."/>
            <person name="De Carvalho L.P.S."/>
            <person name="Shen B."/>
        </authorList>
    </citation>
    <scope>NUCLEOTIDE SEQUENCE [LARGE SCALE GENOMIC DNA]</scope>
    <source>
        <strain evidence="1 2">NPDC053791</strain>
    </source>
</reference>
<dbReference type="SUPFAM" id="SSF53474">
    <property type="entry name" value="alpha/beta-Hydrolases"/>
    <property type="match status" value="1"/>
</dbReference>
<comment type="caution">
    <text evidence="1">The sequence shown here is derived from an EMBL/GenBank/DDBJ whole genome shotgun (WGS) entry which is preliminary data.</text>
</comment>
<protein>
    <submittedName>
        <fullName evidence="1">Uncharacterized protein</fullName>
    </submittedName>
</protein>
<proteinExistence type="predicted"/>
<gene>
    <name evidence="1" type="ORF">AB0L03_27575</name>
</gene>
<dbReference type="InterPro" id="IPR029058">
    <property type="entry name" value="AB_hydrolase_fold"/>
</dbReference>
<evidence type="ECO:0000313" key="2">
    <source>
        <dbReference type="Proteomes" id="UP001552479"/>
    </source>
</evidence>
<dbReference type="RefSeq" id="WP_366089925.1">
    <property type="nucleotide sequence ID" value="NZ_JBFASG010000035.1"/>
</dbReference>
<name>A0ABV3J558_9ACTN</name>
<accession>A0ABV3J558</accession>
<keyword evidence="2" id="KW-1185">Reference proteome</keyword>
<organism evidence="1 2">
    <name type="scientific">Streptomyces roseoverticillatus</name>
    <dbReference type="NCBI Taxonomy" id="66429"/>
    <lineage>
        <taxon>Bacteria</taxon>
        <taxon>Bacillati</taxon>
        <taxon>Actinomycetota</taxon>
        <taxon>Actinomycetes</taxon>
        <taxon>Kitasatosporales</taxon>
        <taxon>Streptomycetaceae</taxon>
        <taxon>Streptomyces</taxon>
    </lineage>
</organism>
<dbReference type="EMBL" id="JBFASG010000035">
    <property type="protein sequence ID" value="MEV4926542.1"/>
    <property type="molecule type" value="Genomic_DNA"/>
</dbReference>
<sequence length="62" mass="6561">MKNSNATYPAWSGMLPVEDTALAVTDTGGTGTPVVYLNGSFAGQRHWGPVIDDLGSGWRHIS</sequence>
<evidence type="ECO:0000313" key="1">
    <source>
        <dbReference type="EMBL" id="MEV4926542.1"/>
    </source>
</evidence>